<evidence type="ECO:0000313" key="10">
    <source>
        <dbReference type="Proteomes" id="UP001487305"/>
    </source>
</evidence>
<keyword evidence="7" id="KW-0411">Iron-sulfur</keyword>
<keyword evidence="4" id="KW-0677">Repeat</keyword>
<gene>
    <name evidence="9" type="ORF">AAA083_09160</name>
</gene>
<evidence type="ECO:0000256" key="3">
    <source>
        <dbReference type="ARBA" id="ARBA00022723"/>
    </source>
</evidence>
<dbReference type="Pfam" id="PF12800">
    <property type="entry name" value="Fer4_4"/>
    <property type="match status" value="1"/>
</dbReference>
<dbReference type="PROSITE" id="PS00198">
    <property type="entry name" value="4FE4S_FER_1"/>
    <property type="match status" value="1"/>
</dbReference>
<dbReference type="Gene3D" id="3.30.70.20">
    <property type="match status" value="2"/>
</dbReference>
<evidence type="ECO:0000256" key="1">
    <source>
        <dbReference type="ARBA" id="ARBA00022448"/>
    </source>
</evidence>
<keyword evidence="1" id="KW-0813">Transport</keyword>
<comment type="caution">
    <text evidence="9">The sequence shown here is derived from an EMBL/GenBank/DDBJ whole genome shotgun (WGS) entry which is preliminary data.</text>
</comment>
<protein>
    <submittedName>
        <fullName evidence="9">4Fe-4S dicluster domain-containing protein</fullName>
    </submittedName>
</protein>
<keyword evidence="6" id="KW-0408">Iron</keyword>
<keyword evidence="5" id="KW-0249">Electron transport</keyword>
<evidence type="ECO:0000256" key="7">
    <source>
        <dbReference type="ARBA" id="ARBA00023014"/>
    </source>
</evidence>
<sequence>MTRQGFYFDNRRCVGCRTCQVACKDKNDLAVGILFRRVDSYQVGTYPDAMLYHYASTCNHCEAPECVAVCPNQAMYVDEEDGTVQHDDSKCIGCQYCVNACPYGVPQYLEDVQLTHKCNACIELRSNGEQPACVAACPMRALEFGPIDELRAAHPDAVDEIAVLPDSDKTHPSLAIMPKGAALEADPVAVIL</sequence>
<evidence type="ECO:0000256" key="2">
    <source>
        <dbReference type="ARBA" id="ARBA00022485"/>
    </source>
</evidence>
<dbReference type="SUPFAM" id="SSF54862">
    <property type="entry name" value="4Fe-4S ferredoxins"/>
    <property type="match status" value="1"/>
</dbReference>
<dbReference type="InterPro" id="IPR017900">
    <property type="entry name" value="4Fe4S_Fe_S_CS"/>
</dbReference>
<feature type="domain" description="4Fe-4S ferredoxin-type" evidence="8">
    <location>
        <begin position="49"/>
        <end position="80"/>
    </location>
</feature>
<evidence type="ECO:0000313" key="9">
    <source>
        <dbReference type="EMBL" id="MEQ3363144.1"/>
    </source>
</evidence>
<accession>A0ABV1JDJ3</accession>
<evidence type="ECO:0000256" key="4">
    <source>
        <dbReference type="ARBA" id="ARBA00022737"/>
    </source>
</evidence>
<reference evidence="9 10" key="1">
    <citation type="submission" date="2024-04" db="EMBL/GenBank/DDBJ databases">
        <title>Human intestinal bacterial collection.</title>
        <authorList>
            <person name="Pauvert C."/>
            <person name="Hitch T.C.A."/>
            <person name="Clavel T."/>
        </authorList>
    </citation>
    <scope>NUCLEOTIDE SEQUENCE [LARGE SCALE GENOMIC DNA]</scope>
    <source>
        <strain evidence="9 10">CLA-KB-H42</strain>
    </source>
</reference>
<dbReference type="Proteomes" id="UP001487305">
    <property type="component" value="Unassembled WGS sequence"/>
</dbReference>
<name>A0ABV1JDJ3_9ACTN</name>
<keyword evidence="10" id="KW-1185">Reference proteome</keyword>
<dbReference type="RefSeq" id="WP_102374310.1">
    <property type="nucleotide sequence ID" value="NZ_DBFADM010000039.1"/>
</dbReference>
<evidence type="ECO:0000256" key="6">
    <source>
        <dbReference type="ARBA" id="ARBA00023004"/>
    </source>
</evidence>
<dbReference type="Pfam" id="PF13247">
    <property type="entry name" value="Fer4_11"/>
    <property type="match status" value="1"/>
</dbReference>
<evidence type="ECO:0000256" key="5">
    <source>
        <dbReference type="ARBA" id="ARBA00022982"/>
    </source>
</evidence>
<dbReference type="PROSITE" id="PS51379">
    <property type="entry name" value="4FE4S_FER_2"/>
    <property type="match status" value="3"/>
</dbReference>
<dbReference type="CDD" id="cd16371">
    <property type="entry name" value="DMSOR_beta_like"/>
    <property type="match status" value="1"/>
</dbReference>
<keyword evidence="3" id="KW-0479">Metal-binding</keyword>
<dbReference type="InterPro" id="IPR050954">
    <property type="entry name" value="ET_IronSulfur_Cluster-Binding"/>
</dbReference>
<dbReference type="InterPro" id="IPR017896">
    <property type="entry name" value="4Fe4S_Fe-S-bd"/>
</dbReference>
<evidence type="ECO:0000259" key="8">
    <source>
        <dbReference type="PROSITE" id="PS51379"/>
    </source>
</evidence>
<organism evidence="9 10">
    <name type="scientific">Raoultibacter massiliensis</name>
    <dbReference type="NCBI Taxonomy" id="1852371"/>
    <lineage>
        <taxon>Bacteria</taxon>
        <taxon>Bacillati</taxon>
        <taxon>Actinomycetota</taxon>
        <taxon>Coriobacteriia</taxon>
        <taxon>Eggerthellales</taxon>
        <taxon>Eggerthellaceae</taxon>
        <taxon>Raoultibacter</taxon>
    </lineage>
</organism>
<keyword evidence="2" id="KW-0004">4Fe-4S</keyword>
<feature type="domain" description="4Fe-4S ferredoxin-type" evidence="8">
    <location>
        <begin position="82"/>
        <end position="111"/>
    </location>
</feature>
<feature type="domain" description="4Fe-4S ferredoxin-type" evidence="8">
    <location>
        <begin position="4"/>
        <end position="34"/>
    </location>
</feature>
<dbReference type="PANTHER" id="PTHR43177:SF5">
    <property type="entry name" value="ANAEROBIC DIMETHYL SULFOXIDE REDUCTASE CHAIN B-RELATED"/>
    <property type="match status" value="1"/>
</dbReference>
<proteinExistence type="predicted"/>
<dbReference type="EMBL" id="JBBNOP010000007">
    <property type="protein sequence ID" value="MEQ3363144.1"/>
    <property type="molecule type" value="Genomic_DNA"/>
</dbReference>
<dbReference type="PANTHER" id="PTHR43177">
    <property type="entry name" value="PROTEIN NRFC"/>
    <property type="match status" value="1"/>
</dbReference>